<keyword evidence="2" id="KW-0732">Signal</keyword>
<evidence type="ECO:0000256" key="2">
    <source>
        <dbReference type="SAM" id="SignalP"/>
    </source>
</evidence>
<dbReference type="Proteomes" id="UP000233080">
    <property type="component" value="Unassembled WGS sequence"/>
</dbReference>
<evidence type="ECO:0000313" key="4">
    <source>
        <dbReference type="Ensembl" id="ENSCANP00000021676.1"/>
    </source>
</evidence>
<dbReference type="Ensembl" id="ENSCANT00000044652.1">
    <property type="protein sequence ID" value="ENSCANP00000021676.1"/>
    <property type="gene ID" value="ENSCANG00000034174.1"/>
</dbReference>
<dbReference type="AlphaFoldDB" id="A0A2K5IYX1"/>
<reference evidence="4" key="2">
    <citation type="submission" date="2025-09" db="UniProtKB">
        <authorList>
            <consortium name="Ensembl"/>
        </authorList>
    </citation>
    <scope>IDENTIFICATION</scope>
</reference>
<evidence type="ECO:0000313" key="5">
    <source>
        <dbReference type="Proteomes" id="UP000233080"/>
    </source>
</evidence>
<dbReference type="SUPFAM" id="SSF48726">
    <property type="entry name" value="Immunoglobulin"/>
    <property type="match status" value="1"/>
</dbReference>
<feature type="compositionally biased region" description="Basic and acidic residues" evidence="1">
    <location>
        <begin position="405"/>
        <end position="416"/>
    </location>
</feature>
<evidence type="ECO:0000256" key="1">
    <source>
        <dbReference type="SAM" id="MobiDB-lite"/>
    </source>
</evidence>
<feature type="compositionally biased region" description="Basic and acidic residues" evidence="1">
    <location>
        <begin position="266"/>
        <end position="287"/>
    </location>
</feature>
<dbReference type="Gene3D" id="2.60.40.10">
    <property type="entry name" value="Immunoglobulins"/>
    <property type="match status" value="1"/>
</dbReference>
<protein>
    <recommendedName>
        <fullName evidence="3">Immunoglobulin domain-containing protein</fullName>
    </recommendedName>
</protein>
<dbReference type="InterPro" id="IPR051874">
    <property type="entry name" value="Ig-like_domain-LISCH7"/>
</dbReference>
<reference evidence="4" key="1">
    <citation type="submission" date="2025-08" db="UniProtKB">
        <authorList>
            <consortium name="Ensembl"/>
        </authorList>
    </citation>
    <scope>IDENTIFICATION</scope>
</reference>
<dbReference type="PANTHER" id="PTHR15923:SF0">
    <property type="entry name" value="IMMUNOGLOBULIN-LIKE DOMAIN-CONTAINING RECEPTOR 2"/>
    <property type="match status" value="1"/>
</dbReference>
<proteinExistence type="predicted"/>
<feature type="compositionally biased region" description="Basic and acidic residues" evidence="1">
    <location>
        <begin position="315"/>
        <end position="337"/>
    </location>
</feature>
<keyword evidence="5" id="KW-1185">Reference proteome</keyword>
<name>A0A2K5IYX1_COLAP</name>
<feature type="signal peptide" evidence="2">
    <location>
        <begin position="1"/>
        <end position="20"/>
    </location>
</feature>
<evidence type="ECO:0000259" key="3">
    <source>
        <dbReference type="SMART" id="SM00409"/>
    </source>
</evidence>
<dbReference type="GO" id="GO:0031016">
    <property type="term" value="P:pancreas development"/>
    <property type="evidence" value="ECO:0007669"/>
    <property type="project" value="TreeGrafter"/>
</dbReference>
<feature type="region of interest" description="Disordered" evidence="1">
    <location>
        <begin position="312"/>
        <end position="438"/>
    </location>
</feature>
<feature type="region of interest" description="Disordered" evidence="1">
    <location>
        <begin position="245"/>
        <end position="288"/>
    </location>
</feature>
<sequence>MDRVLLRWISLFWLTAMVEGLQVTVPDKKKVAMLFQPTVLRCHFSTSSHQPAVVQWKFKSYCQDRMGESLGMSSTRAQSLSKRNLEWDPYLDCLDSRRTVRVVASKQGSTVTLGDFYRGREITIVHDADLQIGKLMWGDSGLYYCIITTPDDLEGKNEDSVELLVLVRKGYRIQADKERDSMKVLYYVEKELAQFDPARRMRGRYNNTISELSSLHEEDSNFRQSFRQMRSKQFPVSGDLESNPDYWSGVMGGSSGASRGPSAMEYNKEDRESFRHSQPRSKSEMLSRKNFATGVPAVSMDELAAFADSYGQRPHRAEGNSHEARGGSRFERSESRAHGSFYQDDSLEEYSKRSAQLGPRSASYYAWSPPGTYKAGSSQDDQEDASDDALPPYSELELTRGPSYRGRDLPYHSNSEKRRKKEPAKKTNDFPTRMSLVV</sequence>
<feature type="domain" description="Immunoglobulin" evidence="3">
    <location>
        <begin position="27"/>
        <end position="166"/>
    </location>
</feature>
<accession>A0A2K5IYX1</accession>
<dbReference type="SMART" id="SM00409">
    <property type="entry name" value="IG"/>
    <property type="match status" value="1"/>
</dbReference>
<organism evidence="4 5">
    <name type="scientific">Colobus angolensis palliatus</name>
    <name type="common">Peters' Angolan colobus</name>
    <dbReference type="NCBI Taxonomy" id="336983"/>
    <lineage>
        <taxon>Eukaryota</taxon>
        <taxon>Metazoa</taxon>
        <taxon>Chordata</taxon>
        <taxon>Craniata</taxon>
        <taxon>Vertebrata</taxon>
        <taxon>Euteleostomi</taxon>
        <taxon>Mammalia</taxon>
        <taxon>Eutheria</taxon>
        <taxon>Euarchontoglires</taxon>
        <taxon>Primates</taxon>
        <taxon>Haplorrhini</taxon>
        <taxon>Catarrhini</taxon>
        <taxon>Cercopithecidae</taxon>
        <taxon>Colobinae</taxon>
        <taxon>Colobus</taxon>
    </lineage>
</organism>
<dbReference type="PANTHER" id="PTHR15923">
    <property type="entry name" value="TRANSMEMBRANE AND IMMUNOGLOBULIN DOMAIN-CONTAINING PROTEIN"/>
    <property type="match status" value="1"/>
</dbReference>
<dbReference type="InterPro" id="IPR003599">
    <property type="entry name" value="Ig_sub"/>
</dbReference>
<dbReference type="InterPro" id="IPR036179">
    <property type="entry name" value="Ig-like_dom_sf"/>
</dbReference>
<dbReference type="InterPro" id="IPR013783">
    <property type="entry name" value="Ig-like_fold"/>
</dbReference>
<dbReference type="GO" id="GO:0016020">
    <property type="term" value="C:membrane"/>
    <property type="evidence" value="ECO:0007669"/>
    <property type="project" value="TreeGrafter"/>
</dbReference>
<feature type="chain" id="PRO_5014424134" description="Immunoglobulin domain-containing protein" evidence="2">
    <location>
        <begin position="21"/>
        <end position="438"/>
    </location>
</feature>